<keyword evidence="1" id="KW-0732">Signal</keyword>
<keyword evidence="2" id="KW-0456">Lyase</keyword>
<name>A0A847SB65_9NEIS</name>
<dbReference type="Gene3D" id="1.50.10.100">
    <property type="entry name" value="Chondroitin AC/alginate lyase"/>
    <property type="match status" value="1"/>
</dbReference>
<dbReference type="Pfam" id="PF05426">
    <property type="entry name" value="Alginate_lyase"/>
    <property type="match status" value="1"/>
</dbReference>
<dbReference type="GO" id="GO:0042597">
    <property type="term" value="C:periplasmic space"/>
    <property type="evidence" value="ECO:0007669"/>
    <property type="project" value="InterPro"/>
</dbReference>
<organism evidence="4 5">
    <name type="scientific">Leeia aquatica</name>
    <dbReference type="NCBI Taxonomy" id="2725557"/>
    <lineage>
        <taxon>Bacteria</taxon>
        <taxon>Pseudomonadati</taxon>
        <taxon>Pseudomonadota</taxon>
        <taxon>Betaproteobacteria</taxon>
        <taxon>Neisseriales</taxon>
        <taxon>Leeiaceae</taxon>
        <taxon>Leeia</taxon>
    </lineage>
</organism>
<dbReference type="InterPro" id="IPR008929">
    <property type="entry name" value="Chondroitin_lyas"/>
</dbReference>
<feature type="domain" description="Alginate lyase" evidence="3">
    <location>
        <begin position="58"/>
        <end position="279"/>
    </location>
</feature>
<dbReference type="Proteomes" id="UP000587991">
    <property type="component" value="Unassembled WGS sequence"/>
</dbReference>
<dbReference type="AlphaFoldDB" id="A0A847SB65"/>
<dbReference type="EMBL" id="JABAIM010000003">
    <property type="protein sequence ID" value="NLR76147.1"/>
    <property type="molecule type" value="Genomic_DNA"/>
</dbReference>
<proteinExistence type="predicted"/>
<evidence type="ECO:0000313" key="4">
    <source>
        <dbReference type="EMBL" id="NLR76147.1"/>
    </source>
</evidence>
<evidence type="ECO:0000259" key="3">
    <source>
        <dbReference type="Pfam" id="PF05426"/>
    </source>
</evidence>
<gene>
    <name evidence="4" type="ORF">HF682_13360</name>
</gene>
<keyword evidence="5" id="KW-1185">Reference proteome</keyword>
<protein>
    <recommendedName>
        <fullName evidence="3">Alginate lyase domain-containing protein</fullName>
    </recommendedName>
</protein>
<evidence type="ECO:0000313" key="5">
    <source>
        <dbReference type="Proteomes" id="UP000587991"/>
    </source>
</evidence>
<dbReference type="GO" id="GO:0016829">
    <property type="term" value="F:lyase activity"/>
    <property type="evidence" value="ECO:0007669"/>
    <property type="project" value="UniProtKB-KW"/>
</dbReference>
<comment type="caution">
    <text evidence="4">The sequence shown here is derived from an EMBL/GenBank/DDBJ whole genome shotgun (WGS) entry which is preliminary data.</text>
</comment>
<dbReference type="RefSeq" id="WP_168877819.1">
    <property type="nucleotide sequence ID" value="NZ_JABAIM010000003.1"/>
</dbReference>
<evidence type="ECO:0000256" key="2">
    <source>
        <dbReference type="ARBA" id="ARBA00023239"/>
    </source>
</evidence>
<reference evidence="4 5" key="1">
    <citation type="submission" date="2020-04" db="EMBL/GenBank/DDBJ databases">
        <title>Draft genome of Leeia sp. IMCC25680.</title>
        <authorList>
            <person name="Song J."/>
            <person name="Cho J.-C."/>
        </authorList>
    </citation>
    <scope>NUCLEOTIDE SEQUENCE [LARGE SCALE GENOMIC DNA]</scope>
    <source>
        <strain evidence="4 5">IMCC25680</strain>
    </source>
</reference>
<accession>A0A847SB65</accession>
<sequence length="340" mass="38462">MGRVWWLVLLLWHGSAGAWMSPYVLRAPLQPDHGKACVATPAVQRDVIGVSFYTDAQHSEADPALVAANKAAAKPLDDYLRQVQSWSNRYVRLGDAAGARCAGQWLQDWAQGQALLGKVNPQGEYERKWRTAGLALAYLQVKPRLPLAQRQQIEGWLLQLATAVQQRYAARKRESDFNNHAYWAGWSVMTVAVATEQQALFDWACDQYRLGLAELQDDGTLPREMARGKKALAYHQFALLPLVWMAELASRQGVNLYEERERRLSRLVSRVLDSLADPGWMAQQAGRPQEPVSVKGLNASWMWLWQQHDPDARLQRWLKGLTSLQAWQVGGDVLLWQVAE</sequence>
<evidence type="ECO:0000256" key="1">
    <source>
        <dbReference type="ARBA" id="ARBA00022729"/>
    </source>
</evidence>
<dbReference type="InterPro" id="IPR008397">
    <property type="entry name" value="Alginate_lyase_dom"/>
</dbReference>
<dbReference type="SUPFAM" id="SSF48230">
    <property type="entry name" value="Chondroitin AC/alginate lyase"/>
    <property type="match status" value="1"/>
</dbReference>